<reference evidence="2 3" key="1">
    <citation type="submission" date="2019-03" db="EMBL/GenBank/DDBJ databases">
        <title>Bradyrhizobium strains diversity isolated from Chamaecrista fasciculata.</title>
        <authorList>
            <person name="Urquiaga M.C.O."/>
            <person name="Hungria M."/>
            <person name="Delamuta J.R.M."/>
        </authorList>
    </citation>
    <scope>NUCLEOTIDE SEQUENCE [LARGE SCALE GENOMIC DNA]</scope>
    <source>
        <strain evidence="2 3">CNPSo 3424</strain>
    </source>
</reference>
<dbReference type="OrthoDB" id="9985026at2"/>
<dbReference type="AlphaFoldDB" id="A0A4Y9LDU2"/>
<name>A0A4Y9LDU2_9BRAD</name>
<dbReference type="EMBL" id="SPQU01000002">
    <property type="protein sequence ID" value="TFV41568.1"/>
    <property type="molecule type" value="Genomic_DNA"/>
</dbReference>
<gene>
    <name evidence="2" type="ORF">E4K66_04410</name>
</gene>
<proteinExistence type="predicted"/>
<keyword evidence="3" id="KW-1185">Reference proteome</keyword>
<evidence type="ECO:0000256" key="1">
    <source>
        <dbReference type="SAM" id="MobiDB-lite"/>
    </source>
</evidence>
<evidence type="ECO:0000313" key="2">
    <source>
        <dbReference type="EMBL" id="TFV41568.1"/>
    </source>
</evidence>
<feature type="region of interest" description="Disordered" evidence="1">
    <location>
        <begin position="31"/>
        <end position="66"/>
    </location>
</feature>
<organism evidence="2 3">
    <name type="scientific">Bradyrhizobium frederickii</name>
    <dbReference type="NCBI Taxonomy" id="2560054"/>
    <lineage>
        <taxon>Bacteria</taxon>
        <taxon>Pseudomonadati</taxon>
        <taxon>Pseudomonadota</taxon>
        <taxon>Alphaproteobacteria</taxon>
        <taxon>Hyphomicrobiales</taxon>
        <taxon>Nitrobacteraceae</taxon>
        <taxon>Bradyrhizobium</taxon>
    </lineage>
</organism>
<dbReference type="Proteomes" id="UP000298225">
    <property type="component" value="Unassembled WGS sequence"/>
</dbReference>
<sequence>MRSIELWCAIAHLRISRFRVWYARPALRAVPADHPGMTDAQAAGRDEQERDPAQIDRAQIGCGGRP</sequence>
<protein>
    <submittedName>
        <fullName evidence="2">Uncharacterized protein</fullName>
    </submittedName>
</protein>
<evidence type="ECO:0000313" key="3">
    <source>
        <dbReference type="Proteomes" id="UP000298225"/>
    </source>
</evidence>
<comment type="caution">
    <text evidence="2">The sequence shown here is derived from an EMBL/GenBank/DDBJ whole genome shotgun (WGS) entry which is preliminary data.</text>
</comment>
<feature type="compositionally biased region" description="Basic and acidic residues" evidence="1">
    <location>
        <begin position="44"/>
        <end position="54"/>
    </location>
</feature>
<accession>A0A4Y9LDU2</accession>